<name>A0A3Q3XDM5_MOLML</name>
<dbReference type="Proteomes" id="UP000261620">
    <property type="component" value="Unplaced"/>
</dbReference>
<reference evidence="1" key="1">
    <citation type="submission" date="2025-08" db="UniProtKB">
        <authorList>
            <consortium name="Ensembl"/>
        </authorList>
    </citation>
    <scope>IDENTIFICATION</scope>
</reference>
<protein>
    <submittedName>
        <fullName evidence="1">Uncharacterized protein</fullName>
    </submittedName>
</protein>
<sequence>MSSLHLLRRSIPPTKRKMLSKYRCEWQRSRERLSPARSTTEYLTNLKQRSTAGHGHVRAVDTERTASRCKQKTCPLYVCVLEQLGTIKVTENKNADCIKNYQNTGN</sequence>
<dbReference type="AlphaFoldDB" id="A0A3Q3XDM5"/>
<organism evidence="1 2">
    <name type="scientific">Mola mola</name>
    <name type="common">Ocean sunfish</name>
    <name type="synonym">Tetraodon mola</name>
    <dbReference type="NCBI Taxonomy" id="94237"/>
    <lineage>
        <taxon>Eukaryota</taxon>
        <taxon>Metazoa</taxon>
        <taxon>Chordata</taxon>
        <taxon>Craniata</taxon>
        <taxon>Vertebrata</taxon>
        <taxon>Euteleostomi</taxon>
        <taxon>Actinopterygii</taxon>
        <taxon>Neopterygii</taxon>
        <taxon>Teleostei</taxon>
        <taxon>Neoteleostei</taxon>
        <taxon>Acanthomorphata</taxon>
        <taxon>Eupercaria</taxon>
        <taxon>Tetraodontiformes</taxon>
        <taxon>Molidae</taxon>
        <taxon>Mola</taxon>
    </lineage>
</organism>
<evidence type="ECO:0000313" key="1">
    <source>
        <dbReference type="Ensembl" id="ENSMMOP00000023929.1"/>
    </source>
</evidence>
<evidence type="ECO:0000313" key="2">
    <source>
        <dbReference type="Proteomes" id="UP000261620"/>
    </source>
</evidence>
<accession>A0A3Q3XDM5</accession>
<reference evidence="1" key="2">
    <citation type="submission" date="2025-09" db="UniProtKB">
        <authorList>
            <consortium name="Ensembl"/>
        </authorList>
    </citation>
    <scope>IDENTIFICATION</scope>
</reference>
<keyword evidence="2" id="KW-1185">Reference proteome</keyword>
<dbReference type="Ensembl" id="ENSMMOT00000024328.1">
    <property type="protein sequence ID" value="ENSMMOP00000023929.1"/>
    <property type="gene ID" value="ENSMMOG00000018205.1"/>
</dbReference>
<proteinExistence type="predicted"/>